<gene>
    <name evidence="1" type="ORF">CEXT_564261</name>
</gene>
<dbReference type="AlphaFoldDB" id="A0AAV4WUX2"/>
<accession>A0AAV4WUX2</accession>
<proteinExistence type="predicted"/>
<organism evidence="1 2">
    <name type="scientific">Caerostris extrusa</name>
    <name type="common">Bark spider</name>
    <name type="synonym">Caerostris bankana</name>
    <dbReference type="NCBI Taxonomy" id="172846"/>
    <lineage>
        <taxon>Eukaryota</taxon>
        <taxon>Metazoa</taxon>
        <taxon>Ecdysozoa</taxon>
        <taxon>Arthropoda</taxon>
        <taxon>Chelicerata</taxon>
        <taxon>Arachnida</taxon>
        <taxon>Araneae</taxon>
        <taxon>Araneomorphae</taxon>
        <taxon>Entelegynae</taxon>
        <taxon>Araneoidea</taxon>
        <taxon>Araneidae</taxon>
        <taxon>Caerostris</taxon>
    </lineage>
</organism>
<dbReference type="EMBL" id="BPLR01016681">
    <property type="protein sequence ID" value="GIY85715.1"/>
    <property type="molecule type" value="Genomic_DNA"/>
</dbReference>
<protein>
    <submittedName>
        <fullName evidence="1">Uncharacterized protein</fullName>
    </submittedName>
</protein>
<evidence type="ECO:0000313" key="2">
    <source>
        <dbReference type="Proteomes" id="UP001054945"/>
    </source>
</evidence>
<comment type="caution">
    <text evidence="1">The sequence shown here is derived from an EMBL/GenBank/DDBJ whole genome shotgun (WGS) entry which is preliminary data.</text>
</comment>
<evidence type="ECO:0000313" key="1">
    <source>
        <dbReference type="EMBL" id="GIY85715.1"/>
    </source>
</evidence>
<reference evidence="1 2" key="1">
    <citation type="submission" date="2021-06" db="EMBL/GenBank/DDBJ databases">
        <title>Caerostris extrusa draft genome.</title>
        <authorList>
            <person name="Kono N."/>
            <person name="Arakawa K."/>
        </authorList>
    </citation>
    <scope>NUCLEOTIDE SEQUENCE [LARGE SCALE GENOMIC DNA]</scope>
</reference>
<keyword evidence="2" id="KW-1185">Reference proteome</keyword>
<dbReference type="Proteomes" id="UP001054945">
    <property type="component" value="Unassembled WGS sequence"/>
</dbReference>
<sequence length="88" mass="10093">MSPLWCLNCSRGIISKIDLINDNEAIKEVKFVRKKIHLMIGVLRLSTTPKKLHIVLTAPIIPQIMPKMKIEGRNRGCKSKAKWLFPRS</sequence>
<name>A0AAV4WUX2_CAEEX</name>